<dbReference type="SMART" id="SM01117">
    <property type="entry name" value="Cyt-b5"/>
    <property type="match status" value="1"/>
</dbReference>
<keyword evidence="6" id="KW-1185">Reference proteome</keyword>
<keyword evidence="2" id="KW-0446">Lipid-binding</keyword>
<reference evidence="5" key="1">
    <citation type="submission" date="2022-02" db="EMBL/GenBank/DDBJ databases">
        <authorList>
            <person name="Henning P.M."/>
            <person name="McCubbin A.G."/>
            <person name="Shore J.S."/>
        </authorList>
    </citation>
    <scope>NUCLEOTIDE SEQUENCE</scope>
    <source>
        <strain evidence="5">F60SS</strain>
        <tissue evidence="5">Leaves</tissue>
    </source>
</reference>
<keyword evidence="1" id="KW-0754">Steroid-binding</keyword>
<accession>A0A9Q0JFL2</accession>
<dbReference type="GO" id="GO:0016020">
    <property type="term" value="C:membrane"/>
    <property type="evidence" value="ECO:0007669"/>
    <property type="project" value="TreeGrafter"/>
</dbReference>
<comment type="similarity">
    <text evidence="3">Belongs to the cytochrome b5 family. MAPR subfamily.</text>
</comment>
<sequence length="96" mass="11143">MEFSASQLREYNKTDPSKPNYVAIKGRDFDVSTDKSFHDPSGSYEMFADRDASRALAKMSKNEEDISASLDDFTDKEKDVLADWERKFEAKYPHHR</sequence>
<organism evidence="5 6">
    <name type="scientific">Turnera subulata</name>
    <dbReference type="NCBI Taxonomy" id="218843"/>
    <lineage>
        <taxon>Eukaryota</taxon>
        <taxon>Viridiplantae</taxon>
        <taxon>Streptophyta</taxon>
        <taxon>Embryophyta</taxon>
        <taxon>Tracheophyta</taxon>
        <taxon>Spermatophyta</taxon>
        <taxon>Magnoliopsida</taxon>
        <taxon>eudicotyledons</taxon>
        <taxon>Gunneridae</taxon>
        <taxon>Pentapetalae</taxon>
        <taxon>rosids</taxon>
        <taxon>fabids</taxon>
        <taxon>Malpighiales</taxon>
        <taxon>Passifloraceae</taxon>
        <taxon>Turnera</taxon>
    </lineage>
</organism>
<evidence type="ECO:0000256" key="2">
    <source>
        <dbReference type="ARBA" id="ARBA00023121"/>
    </source>
</evidence>
<dbReference type="Pfam" id="PF00173">
    <property type="entry name" value="Cyt-b5"/>
    <property type="match status" value="1"/>
</dbReference>
<evidence type="ECO:0000259" key="4">
    <source>
        <dbReference type="SMART" id="SM01117"/>
    </source>
</evidence>
<proteinExistence type="inferred from homology"/>
<dbReference type="OrthoDB" id="547796at2759"/>
<dbReference type="AlphaFoldDB" id="A0A9Q0JFL2"/>
<reference evidence="5" key="2">
    <citation type="journal article" date="2023" name="Plants (Basel)">
        <title>Annotation of the Turnera subulata (Passifloraceae) Draft Genome Reveals the S-Locus Evolved after the Divergence of Turneroideae from Passifloroideae in a Stepwise Manner.</title>
        <authorList>
            <person name="Henning P.M."/>
            <person name="Roalson E.H."/>
            <person name="Mir W."/>
            <person name="McCubbin A.G."/>
            <person name="Shore J.S."/>
        </authorList>
    </citation>
    <scope>NUCLEOTIDE SEQUENCE</scope>
    <source>
        <strain evidence="5">F60SS</strain>
    </source>
</reference>
<dbReference type="InterPro" id="IPR001199">
    <property type="entry name" value="Cyt_B5-like_heme/steroid-bd"/>
</dbReference>
<evidence type="ECO:0000256" key="3">
    <source>
        <dbReference type="ARBA" id="ARBA00038357"/>
    </source>
</evidence>
<dbReference type="Gene3D" id="3.10.120.10">
    <property type="entry name" value="Cytochrome b5-like heme/steroid binding domain"/>
    <property type="match status" value="1"/>
</dbReference>
<feature type="domain" description="Cytochrome b5 heme-binding" evidence="4">
    <location>
        <begin position="3"/>
        <end position="95"/>
    </location>
</feature>
<dbReference type="EMBL" id="JAKUCV010003180">
    <property type="protein sequence ID" value="KAJ4839849.1"/>
    <property type="molecule type" value="Genomic_DNA"/>
</dbReference>
<dbReference type="InterPro" id="IPR036400">
    <property type="entry name" value="Cyt_B5-like_heme/steroid_sf"/>
</dbReference>
<protein>
    <submittedName>
        <fullName evidence="5">Bifunctional protein GlmU</fullName>
    </submittedName>
</protein>
<dbReference type="GO" id="GO:0012505">
    <property type="term" value="C:endomembrane system"/>
    <property type="evidence" value="ECO:0007669"/>
    <property type="project" value="TreeGrafter"/>
</dbReference>
<dbReference type="Proteomes" id="UP001141552">
    <property type="component" value="Unassembled WGS sequence"/>
</dbReference>
<dbReference type="PANTHER" id="PTHR10281:SF76">
    <property type="entry name" value="CALCUTTA CUP-RELATED"/>
    <property type="match status" value="1"/>
</dbReference>
<dbReference type="PANTHER" id="PTHR10281">
    <property type="entry name" value="MEMBRANE-ASSOCIATED PROGESTERONE RECEPTOR COMPONENT-RELATED"/>
    <property type="match status" value="1"/>
</dbReference>
<evidence type="ECO:0000313" key="5">
    <source>
        <dbReference type="EMBL" id="KAJ4839849.1"/>
    </source>
</evidence>
<name>A0A9Q0JFL2_9ROSI</name>
<comment type="caution">
    <text evidence="5">The sequence shown here is derived from an EMBL/GenBank/DDBJ whole genome shotgun (WGS) entry which is preliminary data.</text>
</comment>
<dbReference type="GO" id="GO:0005496">
    <property type="term" value="F:steroid binding"/>
    <property type="evidence" value="ECO:0007669"/>
    <property type="project" value="UniProtKB-KW"/>
</dbReference>
<evidence type="ECO:0000256" key="1">
    <source>
        <dbReference type="ARBA" id="ARBA00022665"/>
    </source>
</evidence>
<evidence type="ECO:0000313" key="6">
    <source>
        <dbReference type="Proteomes" id="UP001141552"/>
    </source>
</evidence>
<dbReference type="InterPro" id="IPR050577">
    <property type="entry name" value="MAPR/NEUFC/NENF-like"/>
</dbReference>
<dbReference type="SUPFAM" id="SSF55856">
    <property type="entry name" value="Cytochrome b5-like heme/steroid binding domain"/>
    <property type="match status" value="1"/>
</dbReference>
<gene>
    <name evidence="5" type="primary">MP3_1</name>
    <name evidence="5" type="ORF">Tsubulata_035908</name>
</gene>